<dbReference type="Pfam" id="PF07734">
    <property type="entry name" value="FBA_1"/>
    <property type="match status" value="1"/>
</dbReference>
<reference evidence="2" key="1">
    <citation type="submission" date="2019-11" db="EMBL/GenBank/DDBJ databases">
        <authorList>
            <person name="Liu Y."/>
            <person name="Hou J."/>
            <person name="Li T.-Q."/>
            <person name="Guan C.-H."/>
            <person name="Wu X."/>
            <person name="Wu H.-Z."/>
            <person name="Ling F."/>
            <person name="Zhang R."/>
            <person name="Shi X.-G."/>
            <person name="Ren J.-P."/>
            <person name="Chen E.-F."/>
            <person name="Sun J.-M."/>
        </authorList>
    </citation>
    <scope>NUCLEOTIDE SEQUENCE</scope>
    <source>
        <strain evidence="2">Adult_tree_wgs_1</strain>
        <tissue evidence="2">Leaves</tissue>
    </source>
</reference>
<organism evidence="2 3">
    <name type="scientific">Rhododendron simsii</name>
    <name type="common">Sims's rhododendron</name>
    <dbReference type="NCBI Taxonomy" id="118357"/>
    <lineage>
        <taxon>Eukaryota</taxon>
        <taxon>Viridiplantae</taxon>
        <taxon>Streptophyta</taxon>
        <taxon>Embryophyta</taxon>
        <taxon>Tracheophyta</taxon>
        <taxon>Spermatophyta</taxon>
        <taxon>Magnoliopsida</taxon>
        <taxon>eudicotyledons</taxon>
        <taxon>Gunneridae</taxon>
        <taxon>Pentapetalae</taxon>
        <taxon>asterids</taxon>
        <taxon>Ericales</taxon>
        <taxon>Ericaceae</taxon>
        <taxon>Ericoideae</taxon>
        <taxon>Rhodoreae</taxon>
        <taxon>Rhododendron</taxon>
    </lineage>
</organism>
<dbReference type="InterPro" id="IPR036047">
    <property type="entry name" value="F-box-like_dom_sf"/>
</dbReference>
<dbReference type="NCBIfam" id="TIGR01640">
    <property type="entry name" value="F_box_assoc_1"/>
    <property type="match status" value="1"/>
</dbReference>
<keyword evidence="3" id="KW-1185">Reference proteome</keyword>
<accession>A0A834LJV7</accession>
<dbReference type="EMBL" id="WJXA01000007">
    <property type="protein sequence ID" value="KAF7137194.1"/>
    <property type="molecule type" value="Genomic_DNA"/>
</dbReference>
<dbReference type="InterPro" id="IPR006527">
    <property type="entry name" value="F-box-assoc_dom_typ1"/>
</dbReference>
<evidence type="ECO:0000313" key="3">
    <source>
        <dbReference type="Proteomes" id="UP000626092"/>
    </source>
</evidence>
<dbReference type="Proteomes" id="UP000626092">
    <property type="component" value="Unassembled WGS sequence"/>
</dbReference>
<dbReference type="OrthoDB" id="5314306at2759"/>
<dbReference type="Pfam" id="PF00646">
    <property type="entry name" value="F-box"/>
    <property type="match status" value="1"/>
</dbReference>
<dbReference type="InterPro" id="IPR050796">
    <property type="entry name" value="SCF_F-box_component"/>
</dbReference>
<dbReference type="PROSITE" id="PS50181">
    <property type="entry name" value="FBOX"/>
    <property type="match status" value="1"/>
</dbReference>
<dbReference type="PANTHER" id="PTHR31672:SF13">
    <property type="entry name" value="F-BOX PROTEIN CPR30-LIKE"/>
    <property type="match status" value="1"/>
</dbReference>
<comment type="caution">
    <text evidence="2">The sequence shown here is derived from an EMBL/GenBank/DDBJ whole genome shotgun (WGS) entry which is preliminary data.</text>
</comment>
<gene>
    <name evidence="2" type="ORF">RHSIM_Rhsim07G0005800</name>
</gene>
<dbReference type="SUPFAM" id="SSF81383">
    <property type="entry name" value="F-box domain"/>
    <property type="match status" value="1"/>
</dbReference>
<name>A0A834LJV7_RHOSS</name>
<dbReference type="AlphaFoldDB" id="A0A834LJV7"/>
<dbReference type="InterPro" id="IPR001810">
    <property type="entry name" value="F-box_dom"/>
</dbReference>
<protein>
    <recommendedName>
        <fullName evidence="1">F-box domain-containing protein</fullName>
    </recommendedName>
</protein>
<feature type="domain" description="F-box" evidence="1">
    <location>
        <begin position="1"/>
        <end position="45"/>
    </location>
</feature>
<evidence type="ECO:0000313" key="2">
    <source>
        <dbReference type="EMBL" id="KAF7137194.1"/>
    </source>
</evidence>
<dbReference type="InterPro" id="IPR017451">
    <property type="entry name" value="F-box-assoc_interact_dom"/>
</dbReference>
<dbReference type="PANTHER" id="PTHR31672">
    <property type="entry name" value="BNACNNG10540D PROTEIN"/>
    <property type="match status" value="1"/>
</dbReference>
<sequence length="457" mass="52456">MYISSLPRDVLLDILFRLPVKPLIRFSLSSKQLLSFIHHPQFINLHLTRSKSNPFPDDNFLLLCYKSSLDFKKQYCSISSFADGGKTLIEHKKFQLPFKSSHGEYGYVKIVGAANGLVCLFDNDFYSPAADIILWNMVIGKCKKLPCSRLGYRYRHSFSHMVVGFGFDSEAGDFKVVQILYDVDSDDIPDVLVYSMELNYWRKIEAIAPCYMPDRWSSNVYVNGGVHWMAYKRPRVGDLRDSIMSFDISGEVFKEMALPSNRPIGYDKLHLSASASGETLSLFFQFDDRWEVWLMQEYGVVDSWMRQVSIVGEQISLPLNLMDNGDVLLETKSGNLVLCDAENQQMNDLGISGLYFRLVPCTSSLILLDRGEKNVEVESACIFQDDLARTTAYGTHHHRLPWAGEELFMQDWSIYSEEETLELMSEINTNETAEMNRWVEFYHNQPHVMRGVTSLKS</sequence>
<evidence type="ECO:0000259" key="1">
    <source>
        <dbReference type="PROSITE" id="PS50181"/>
    </source>
</evidence>
<proteinExistence type="predicted"/>